<organism evidence="2 3">
    <name type="scientific">Streptomyces yunnanensis</name>
    <dbReference type="NCBI Taxonomy" id="156453"/>
    <lineage>
        <taxon>Bacteria</taxon>
        <taxon>Bacillati</taxon>
        <taxon>Actinomycetota</taxon>
        <taxon>Actinomycetes</taxon>
        <taxon>Kitasatosporales</taxon>
        <taxon>Streptomycetaceae</taxon>
        <taxon>Streptomyces</taxon>
    </lineage>
</organism>
<evidence type="ECO:0008006" key="4">
    <source>
        <dbReference type="Google" id="ProtNLM"/>
    </source>
</evidence>
<dbReference type="RefSeq" id="WP_073444567.1">
    <property type="nucleotide sequence ID" value="NZ_FRBK01000006.1"/>
</dbReference>
<evidence type="ECO:0000313" key="3">
    <source>
        <dbReference type="Proteomes" id="UP000184388"/>
    </source>
</evidence>
<dbReference type="Proteomes" id="UP000184388">
    <property type="component" value="Unassembled WGS sequence"/>
</dbReference>
<proteinExistence type="predicted"/>
<evidence type="ECO:0000256" key="1">
    <source>
        <dbReference type="SAM" id="MobiDB-lite"/>
    </source>
</evidence>
<feature type="region of interest" description="Disordered" evidence="1">
    <location>
        <begin position="180"/>
        <end position="203"/>
    </location>
</feature>
<name>A0A9X8MT29_9ACTN</name>
<comment type="caution">
    <text evidence="2">The sequence shown here is derived from an EMBL/GenBank/DDBJ whole genome shotgun (WGS) entry which is preliminary data.</text>
</comment>
<accession>A0A9X8MT29</accession>
<protein>
    <recommendedName>
        <fullName evidence="4">Helix-turn-helix domain-containing protein</fullName>
    </recommendedName>
</protein>
<sequence>MTATKTLPPHGTLSRHKYHGCKCATCYEGYRTYQRSRHRKQGYGTWQPYVDAEPIRQHLLKLREQGIGFTRVAELAGLYPATVGGFLYDLGNNRPRKVKARPEIAARILAVTADTTQPWRMDATGTRRRLQALAANGWPFKSLGPHIGVHPATVARLLHQDHVYASTATAVADTYQSLAEDQPEQHGVTPGMARRARNHAEREGWRTPQWWEDMGDIDDPDFDPDKADAAPTFLERAALRREEIIHLAWSGNDPDHIHARLNEEVSISTVRAIVREWQTGQKRDRRVAAA</sequence>
<evidence type="ECO:0000313" key="2">
    <source>
        <dbReference type="EMBL" id="SHL73576.1"/>
    </source>
</evidence>
<dbReference type="EMBL" id="FRBK01000006">
    <property type="protein sequence ID" value="SHL73576.1"/>
    <property type="molecule type" value="Genomic_DNA"/>
</dbReference>
<gene>
    <name evidence="2" type="ORF">SAMN05216268_10619</name>
</gene>
<dbReference type="AlphaFoldDB" id="A0A9X8MT29"/>
<reference evidence="3" key="1">
    <citation type="submission" date="2016-11" db="EMBL/GenBank/DDBJ databases">
        <authorList>
            <person name="Jaros S."/>
            <person name="Januszkiewicz K."/>
            <person name="Wedrychowicz H."/>
        </authorList>
    </citation>
    <scope>NUCLEOTIDE SEQUENCE [LARGE SCALE GENOMIC DNA]</scope>
    <source>
        <strain evidence="3">CGMCC 4.3555</strain>
    </source>
</reference>